<proteinExistence type="predicted"/>
<dbReference type="Proteomes" id="UP001595885">
    <property type="component" value="Unassembled WGS sequence"/>
</dbReference>
<evidence type="ECO:0000313" key="2">
    <source>
        <dbReference type="EMBL" id="MFC4739546.1"/>
    </source>
</evidence>
<dbReference type="EMBL" id="JBHSGW010000004">
    <property type="protein sequence ID" value="MFC4739546.1"/>
    <property type="molecule type" value="Genomic_DNA"/>
</dbReference>
<sequence>MKVYIAHKNIPIKNKKSLFILTRPFLKDLNWQSVSNEYFQYEVDVNKADIVLLPFSINHYFESKQDFLLKEINEICIQNNIKAYGYIGGDFGFQFKEFSNIIYFRQGGFKSQLSNKNKGFPVGLSDHFQGIFKLENPIPNEKKAFPLIGFCGHATVSNVKRFKEILKCSIENGKRFMKNPFNKVYEPLFASAYERAKLLASLDNSNQVKTNFIYRNHYRGGALTEEERTKTTIEYYNNILESDYILCIRGAGNFSVRLYETLMLGKIPIFINTDCLLPFDDKIDWKKHVVWVEWKDRKNLAQIVSHFHANLSTDEFVHLQLNNRKLWKETLSVEGMLAMISNDI</sequence>
<evidence type="ECO:0000313" key="3">
    <source>
        <dbReference type="Proteomes" id="UP001595885"/>
    </source>
</evidence>
<organism evidence="2 3">
    <name type="scientific">Flavobacterium ponti</name>
    <dbReference type="NCBI Taxonomy" id="665133"/>
    <lineage>
        <taxon>Bacteria</taxon>
        <taxon>Pseudomonadati</taxon>
        <taxon>Bacteroidota</taxon>
        <taxon>Flavobacteriia</taxon>
        <taxon>Flavobacteriales</taxon>
        <taxon>Flavobacteriaceae</taxon>
        <taxon>Flavobacterium</taxon>
    </lineage>
</organism>
<dbReference type="InterPro" id="IPR004263">
    <property type="entry name" value="Exostosin"/>
</dbReference>
<name>A0ABV9P4K3_9FLAO</name>
<reference evidence="3" key="1">
    <citation type="journal article" date="2019" name="Int. J. Syst. Evol. Microbiol.">
        <title>The Global Catalogue of Microorganisms (GCM) 10K type strain sequencing project: providing services to taxonomists for standard genome sequencing and annotation.</title>
        <authorList>
            <consortium name="The Broad Institute Genomics Platform"/>
            <consortium name="The Broad Institute Genome Sequencing Center for Infectious Disease"/>
            <person name="Wu L."/>
            <person name="Ma J."/>
        </authorList>
    </citation>
    <scope>NUCLEOTIDE SEQUENCE [LARGE SCALE GENOMIC DNA]</scope>
    <source>
        <strain evidence="3">CCUG 50349</strain>
    </source>
</reference>
<keyword evidence="3" id="KW-1185">Reference proteome</keyword>
<dbReference type="RefSeq" id="WP_379739206.1">
    <property type="nucleotide sequence ID" value="NZ_JBHSGW010000004.1"/>
</dbReference>
<dbReference type="PANTHER" id="PTHR11062">
    <property type="entry name" value="EXOSTOSIN HEPARAN SULFATE GLYCOSYLTRANSFERASE -RELATED"/>
    <property type="match status" value="1"/>
</dbReference>
<dbReference type="Pfam" id="PF03016">
    <property type="entry name" value="Exostosin_GT47"/>
    <property type="match status" value="1"/>
</dbReference>
<feature type="domain" description="Exostosin GT47" evidence="1">
    <location>
        <begin position="198"/>
        <end position="305"/>
    </location>
</feature>
<evidence type="ECO:0000259" key="1">
    <source>
        <dbReference type="Pfam" id="PF03016"/>
    </source>
</evidence>
<protein>
    <submittedName>
        <fullName evidence="2">Exostosin family protein</fullName>
    </submittedName>
</protein>
<accession>A0ABV9P4K3</accession>
<comment type="caution">
    <text evidence="2">The sequence shown here is derived from an EMBL/GenBank/DDBJ whole genome shotgun (WGS) entry which is preliminary data.</text>
</comment>
<dbReference type="InterPro" id="IPR040911">
    <property type="entry name" value="Exostosin_GT47"/>
</dbReference>
<gene>
    <name evidence="2" type="ORF">ACFO3U_06020</name>
</gene>